<dbReference type="Proteomes" id="UP000321577">
    <property type="component" value="Unassembled WGS sequence"/>
</dbReference>
<feature type="signal peptide" evidence="1">
    <location>
        <begin position="1"/>
        <end position="20"/>
    </location>
</feature>
<dbReference type="EMBL" id="BKAG01000017">
    <property type="protein sequence ID" value="GEP43453.1"/>
    <property type="molecule type" value="Genomic_DNA"/>
</dbReference>
<gene>
    <name evidence="2" type="ORF">BGE01nite_27440</name>
</gene>
<reference evidence="2 3" key="1">
    <citation type="submission" date="2019-07" db="EMBL/GenBank/DDBJ databases">
        <title>Whole genome shotgun sequence of Brevifollis gellanilyticus NBRC 108608.</title>
        <authorList>
            <person name="Hosoyama A."/>
            <person name="Uohara A."/>
            <person name="Ohji S."/>
            <person name="Ichikawa N."/>
        </authorList>
    </citation>
    <scope>NUCLEOTIDE SEQUENCE [LARGE SCALE GENOMIC DNA]</scope>
    <source>
        <strain evidence="2 3">NBRC 108608</strain>
    </source>
</reference>
<evidence type="ECO:0000313" key="3">
    <source>
        <dbReference type="Proteomes" id="UP000321577"/>
    </source>
</evidence>
<protein>
    <submittedName>
        <fullName evidence="2">Squalene--hopene cyclase</fullName>
    </submittedName>
</protein>
<dbReference type="InterPro" id="IPR008930">
    <property type="entry name" value="Terpenoid_cyclase/PrenylTrfase"/>
</dbReference>
<dbReference type="SUPFAM" id="SSF48239">
    <property type="entry name" value="Terpenoid cyclases/Protein prenyltransferases"/>
    <property type="match status" value="1"/>
</dbReference>
<dbReference type="Gene3D" id="1.50.10.20">
    <property type="match status" value="1"/>
</dbReference>
<evidence type="ECO:0000313" key="2">
    <source>
        <dbReference type="EMBL" id="GEP43453.1"/>
    </source>
</evidence>
<organism evidence="2 3">
    <name type="scientific">Brevifollis gellanilyticus</name>
    <dbReference type="NCBI Taxonomy" id="748831"/>
    <lineage>
        <taxon>Bacteria</taxon>
        <taxon>Pseudomonadati</taxon>
        <taxon>Verrucomicrobiota</taxon>
        <taxon>Verrucomicrobiia</taxon>
        <taxon>Verrucomicrobiales</taxon>
        <taxon>Verrucomicrobiaceae</taxon>
    </lineage>
</organism>
<keyword evidence="1" id="KW-0732">Signal</keyword>
<keyword evidence="3" id="KW-1185">Reference proteome</keyword>
<evidence type="ECO:0000256" key="1">
    <source>
        <dbReference type="SAM" id="SignalP"/>
    </source>
</evidence>
<feature type="chain" id="PRO_5021958497" evidence="1">
    <location>
        <begin position="21"/>
        <end position="384"/>
    </location>
</feature>
<proteinExistence type="predicted"/>
<accession>A0A512M9Q4</accession>
<comment type="caution">
    <text evidence="2">The sequence shown here is derived from an EMBL/GenBank/DDBJ whole genome shotgun (WGS) entry which is preliminary data.</text>
</comment>
<name>A0A512M9Q4_9BACT</name>
<sequence length="384" mass="42930">MKPLFLALLGLLAAVQASFAEEPKPEFQYQSGDIRISLPTADEPRVAAFGPESVKAAVKYLEEGSICWVREKSCVNCHTTGPYLSERPSLIPQLGKVNEEIHADFVEFVPAEIKPVKETEKNGHRHYPATFTSVWRSLGLAEWDKHVTGKTSAPTEQSLRDMFERQSASGAFVSHGEVEVPHITTDFELTVQAARAITAAPGWLANLKDDALLAKVEKMKTWLRQPEIKNDFDRVLRLQLAHYMPELVTQADRDTALAMLSSKQHADGGWSTRDMSALKDWHFEISEFVANLITNLPDAAKPESDAYMTALAIILMRQSNVPASDERIQRGLTWLKKEQRVSGRWWMQSLYRGNYSYITYIATTQALKALALCDELPALAAGAE</sequence>
<dbReference type="AlphaFoldDB" id="A0A512M9Q4"/>